<dbReference type="PANTHER" id="PTHR43008:SF14">
    <property type="entry name" value="DEHYDROGENASE ARBD, PUTATIVE-RELATED"/>
    <property type="match status" value="1"/>
</dbReference>
<dbReference type="GO" id="GO:0019594">
    <property type="term" value="P:mannitol metabolic process"/>
    <property type="evidence" value="ECO:0007669"/>
    <property type="project" value="UniProtKB-ARBA"/>
</dbReference>
<dbReference type="GO" id="GO:0050085">
    <property type="term" value="F:mannitol 2-dehydrogenase (NADP+) activity"/>
    <property type="evidence" value="ECO:0007669"/>
    <property type="project" value="UniProtKB-ARBA"/>
</dbReference>
<evidence type="ECO:0000256" key="4">
    <source>
        <dbReference type="SAM" id="MobiDB-lite"/>
    </source>
</evidence>
<evidence type="ECO:0000256" key="2">
    <source>
        <dbReference type="ARBA" id="ARBA00022857"/>
    </source>
</evidence>
<evidence type="ECO:0000256" key="3">
    <source>
        <dbReference type="ARBA" id="ARBA00023002"/>
    </source>
</evidence>
<dbReference type="InterPro" id="IPR020904">
    <property type="entry name" value="Sc_DH/Rdtase_CS"/>
</dbReference>
<dbReference type="SUPFAM" id="SSF51735">
    <property type="entry name" value="NAD(P)-binding Rossmann-fold domains"/>
    <property type="match status" value="1"/>
</dbReference>
<dbReference type="InterPro" id="IPR036291">
    <property type="entry name" value="NAD(P)-bd_dom_sf"/>
</dbReference>
<dbReference type="InterPro" id="IPR002347">
    <property type="entry name" value="SDR_fam"/>
</dbReference>
<dbReference type="AlphaFoldDB" id="A0AAN6S7Y7"/>
<name>A0AAN6S7Y7_9PEZI</name>
<comment type="similarity">
    <text evidence="1">Belongs to the short-chain dehydrogenases/reductases (SDR) family.</text>
</comment>
<dbReference type="GO" id="GO:0050664">
    <property type="term" value="F:oxidoreductase activity, acting on NAD(P)H, oxygen as acceptor"/>
    <property type="evidence" value="ECO:0007669"/>
    <property type="project" value="TreeGrafter"/>
</dbReference>
<protein>
    <submittedName>
        <fullName evidence="5">D-arabinitol dehydrogenase</fullName>
    </submittedName>
</protein>
<dbReference type="EMBL" id="MU853768">
    <property type="protein sequence ID" value="KAK3943146.1"/>
    <property type="molecule type" value="Genomic_DNA"/>
</dbReference>
<dbReference type="PANTHER" id="PTHR43008">
    <property type="entry name" value="BENZIL REDUCTASE"/>
    <property type="match status" value="1"/>
</dbReference>
<keyword evidence="6" id="KW-1185">Reference proteome</keyword>
<comment type="caution">
    <text evidence="5">The sequence shown here is derived from an EMBL/GenBank/DDBJ whole genome shotgun (WGS) entry which is preliminary data.</text>
</comment>
<feature type="region of interest" description="Disordered" evidence="4">
    <location>
        <begin position="49"/>
        <end position="76"/>
    </location>
</feature>
<reference evidence="6" key="1">
    <citation type="journal article" date="2023" name="Mol. Phylogenet. Evol.">
        <title>Genome-scale phylogeny and comparative genomics of the fungal order Sordariales.</title>
        <authorList>
            <person name="Hensen N."/>
            <person name="Bonometti L."/>
            <person name="Westerberg I."/>
            <person name="Brannstrom I.O."/>
            <person name="Guillou S."/>
            <person name="Cros-Aarteil S."/>
            <person name="Calhoun S."/>
            <person name="Haridas S."/>
            <person name="Kuo A."/>
            <person name="Mondo S."/>
            <person name="Pangilinan J."/>
            <person name="Riley R."/>
            <person name="LaButti K."/>
            <person name="Andreopoulos B."/>
            <person name="Lipzen A."/>
            <person name="Chen C."/>
            <person name="Yan M."/>
            <person name="Daum C."/>
            <person name="Ng V."/>
            <person name="Clum A."/>
            <person name="Steindorff A."/>
            <person name="Ohm R.A."/>
            <person name="Martin F."/>
            <person name="Silar P."/>
            <person name="Natvig D.O."/>
            <person name="Lalanne C."/>
            <person name="Gautier V."/>
            <person name="Ament-Velasquez S.L."/>
            <person name="Kruys A."/>
            <person name="Hutchinson M.I."/>
            <person name="Powell A.J."/>
            <person name="Barry K."/>
            <person name="Miller A.N."/>
            <person name="Grigoriev I.V."/>
            <person name="Debuchy R."/>
            <person name="Gladieux P."/>
            <person name="Hiltunen Thoren M."/>
            <person name="Johannesson H."/>
        </authorList>
    </citation>
    <scope>NUCLEOTIDE SEQUENCE [LARGE SCALE GENOMIC DNA]</scope>
    <source>
        <strain evidence="6">CBS 340.73</strain>
    </source>
</reference>
<dbReference type="FunFam" id="3.40.50.720:FF:000090">
    <property type="entry name" value="NADP-dependent mannitol dehydrogenase"/>
    <property type="match status" value="1"/>
</dbReference>
<keyword evidence="2" id="KW-0521">NADP</keyword>
<dbReference type="Proteomes" id="UP001303473">
    <property type="component" value="Unassembled WGS sequence"/>
</dbReference>
<dbReference type="Gene3D" id="3.40.50.720">
    <property type="entry name" value="NAD(P)-binding Rossmann-like Domain"/>
    <property type="match status" value="1"/>
</dbReference>
<evidence type="ECO:0000256" key="1">
    <source>
        <dbReference type="ARBA" id="ARBA00006484"/>
    </source>
</evidence>
<dbReference type="Pfam" id="PF13561">
    <property type="entry name" value="adh_short_C2"/>
    <property type="match status" value="1"/>
</dbReference>
<evidence type="ECO:0000313" key="5">
    <source>
        <dbReference type="EMBL" id="KAK3943146.1"/>
    </source>
</evidence>
<evidence type="ECO:0000313" key="6">
    <source>
        <dbReference type="Proteomes" id="UP001303473"/>
    </source>
</evidence>
<sequence length="367" mass="39092">MMSQLNRALFLSLRSGSSIGLQVRPGVGRAALCRTLPILNTGFHTLLPRLQDNNDNNNKPGKHARTDAAYTQGFPPPDQIPSSHPAVGAGRAAAGSFTLPTLATFSLHGKVGVVTGGARGLGLVMGQGMVISGADLAIVDLNKEEAEKQAKAIVETFRRDHPNAEKVPRITAHYADVSDPESVDACVDEIVSAHGKIDSLVTSAGFTENFEAINYPIERVRKLWGVNVDGTWLFATAVARHLMDRKAKGSMVFIGSMSGSIVNVPQPQAPYNASKAAVRHMCASMAVEWAEVGIRVNCISPGYMLTALTKKILDDKPDLKAQWTSLIPNGRMGSPEDLMGPVTFLLSDASGYVTGADLRVDGGYTVT</sequence>
<dbReference type="PROSITE" id="PS00061">
    <property type="entry name" value="ADH_SHORT"/>
    <property type="match status" value="1"/>
</dbReference>
<gene>
    <name evidence="5" type="ORF">QBC46DRAFT_48581</name>
</gene>
<proteinExistence type="inferred from homology"/>
<accession>A0AAN6S7Y7</accession>
<keyword evidence="3" id="KW-0560">Oxidoreductase</keyword>
<dbReference type="PRINTS" id="PR00080">
    <property type="entry name" value="SDRFAMILY"/>
</dbReference>
<organism evidence="5 6">
    <name type="scientific">Diplogelasinospora grovesii</name>
    <dbReference type="NCBI Taxonomy" id="303347"/>
    <lineage>
        <taxon>Eukaryota</taxon>
        <taxon>Fungi</taxon>
        <taxon>Dikarya</taxon>
        <taxon>Ascomycota</taxon>
        <taxon>Pezizomycotina</taxon>
        <taxon>Sordariomycetes</taxon>
        <taxon>Sordariomycetidae</taxon>
        <taxon>Sordariales</taxon>
        <taxon>Diplogelasinosporaceae</taxon>
        <taxon>Diplogelasinospora</taxon>
    </lineage>
</organism>
<dbReference type="PRINTS" id="PR00081">
    <property type="entry name" value="GDHRDH"/>
</dbReference>